<dbReference type="InterPro" id="IPR000569">
    <property type="entry name" value="HECT_dom"/>
</dbReference>
<comment type="caution">
    <text evidence="5">Lacks conserved residue(s) required for the propagation of feature annotation.</text>
</comment>
<dbReference type="InterPro" id="IPR013320">
    <property type="entry name" value="ConA-like_dom_sf"/>
</dbReference>
<keyword evidence="4" id="KW-0862">Zinc</keyword>
<feature type="compositionally biased region" description="Polar residues" evidence="6">
    <location>
        <begin position="3153"/>
        <end position="3163"/>
    </location>
</feature>
<dbReference type="Pfam" id="PF00622">
    <property type="entry name" value="SPRY"/>
    <property type="match status" value="2"/>
</dbReference>
<dbReference type="SMART" id="SM00449">
    <property type="entry name" value="SPRY"/>
    <property type="match status" value="2"/>
</dbReference>
<dbReference type="SUPFAM" id="SSF56204">
    <property type="entry name" value="Hect, E3 ligase catalytic domain"/>
    <property type="match status" value="1"/>
</dbReference>
<keyword evidence="1" id="KW-0479">Metal-binding</keyword>
<keyword evidence="2" id="KW-0863">Zinc-finger</keyword>
<protein>
    <submittedName>
        <fullName evidence="9">Unnamed protein product</fullName>
    </submittedName>
</protein>
<dbReference type="GO" id="GO:0051603">
    <property type="term" value="P:proteolysis involved in protein catabolic process"/>
    <property type="evidence" value="ECO:0007669"/>
    <property type="project" value="TreeGrafter"/>
</dbReference>
<feature type="domain" description="B30.2/SPRY" evidence="7">
    <location>
        <begin position="2489"/>
        <end position="2683"/>
    </location>
</feature>
<keyword evidence="3 5" id="KW-0833">Ubl conjugation pathway</keyword>
<dbReference type="InterPro" id="IPR045129">
    <property type="entry name" value="RNF123/RKP/RSPRY1"/>
</dbReference>
<feature type="domain" description="B30.2/SPRY" evidence="7">
    <location>
        <begin position="1547"/>
        <end position="1743"/>
    </location>
</feature>
<dbReference type="InterPro" id="IPR035983">
    <property type="entry name" value="Hect_E3_ubiquitin_ligase"/>
</dbReference>
<feature type="region of interest" description="Disordered" evidence="6">
    <location>
        <begin position="3153"/>
        <end position="3185"/>
    </location>
</feature>
<gene>
    <name evidence="9" type="ORF">Pfra01_000135600</name>
</gene>
<evidence type="ECO:0000259" key="8">
    <source>
        <dbReference type="PROSITE" id="PS50237"/>
    </source>
</evidence>
<feature type="region of interest" description="Disordered" evidence="6">
    <location>
        <begin position="1807"/>
        <end position="1860"/>
    </location>
</feature>
<dbReference type="PANTHER" id="PTHR13363:SF5">
    <property type="entry name" value="E3 UBIQUITIN-PROTEIN LIGASE RNF123"/>
    <property type="match status" value="1"/>
</dbReference>
<dbReference type="InterPro" id="IPR001870">
    <property type="entry name" value="B30.2/SPRY"/>
</dbReference>
<evidence type="ECO:0000256" key="4">
    <source>
        <dbReference type="ARBA" id="ARBA00022833"/>
    </source>
</evidence>
<dbReference type="PROSITE" id="PS50237">
    <property type="entry name" value="HECT"/>
    <property type="match status" value="1"/>
</dbReference>
<dbReference type="EMBL" id="BSXT01000110">
    <property type="protein sequence ID" value="GMF17808.1"/>
    <property type="molecule type" value="Genomic_DNA"/>
</dbReference>
<dbReference type="Gene3D" id="3.30.2410.10">
    <property type="entry name" value="Hect, E3 ligase catalytic domain"/>
    <property type="match status" value="1"/>
</dbReference>
<dbReference type="PROSITE" id="PS50188">
    <property type="entry name" value="B302_SPRY"/>
    <property type="match status" value="2"/>
</dbReference>
<dbReference type="GO" id="GO:0004842">
    <property type="term" value="F:ubiquitin-protein transferase activity"/>
    <property type="evidence" value="ECO:0007669"/>
    <property type="project" value="InterPro"/>
</dbReference>
<dbReference type="Gene3D" id="2.60.120.920">
    <property type="match status" value="2"/>
</dbReference>
<evidence type="ECO:0000259" key="7">
    <source>
        <dbReference type="PROSITE" id="PS50188"/>
    </source>
</evidence>
<dbReference type="PANTHER" id="PTHR13363">
    <property type="entry name" value="RING FINGER AND SRY DOMAIN-CONTAINING"/>
    <property type="match status" value="1"/>
</dbReference>
<reference evidence="9" key="1">
    <citation type="submission" date="2023-04" db="EMBL/GenBank/DDBJ databases">
        <title>Phytophthora fragariaefolia NBRC 109709.</title>
        <authorList>
            <person name="Ichikawa N."/>
            <person name="Sato H."/>
            <person name="Tonouchi N."/>
        </authorList>
    </citation>
    <scope>NUCLEOTIDE SEQUENCE</scope>
    <source>
        <strain evidence="9">NBRC 109709</strain>
    </source>
</reference>
<name>A0A9W6TQ80_9STRA</name>
<comment type="caution">
    <text evidence="9">The sequence shown here is derived from an EMBL/GenBank/DDBJ whole genome shotgun (WGS) entry which is preliminary data.</text>
</comment>
<accession>A0A9W6TQ80</accession>
<evidence type="ECO:0000256" key="2">
    <source>
        <dbReference type="ARBA" id="ARBA00022771"/>
    </source>
</evidence>
<dbReference type="InterPro" id="IPR003877">
    <property type="entry name" value="SPRY_dom"/>
</dbReference>
<dbReference type="GO" id="GO:0008270">
    <property type="term" value="F:zinc ion binding"/>
    <property type="evidence" value="ECO:0007669"/>
    <property type="project" value="UniProtKB-KW"/>
</dbReference>
<evidence type="ECO:0000256" key="6">
    <source>
        <dbReference type="SAM" id="MobiDB-lite"/>
    </source>
</evidence>
<dbReference type="InterPro" id="IPR043136">
    <property type="entry name" value="B30.2/SPRY_sf"/>
</dbReference>
<evidence type="ECO:0000256" key="1">
    <source>
        <dbReference type="ARBA" id="ARBA00022723"/>
    </source>
</evidence>
<evidence type="ECO:0000256" key="5">
    <source>
        <dbReference type="PROSITE-ProRule" id="PRU00104"/>
    </source>
</evidence>
<dbReference type="SUPFAM" id="SSF49899">
    <property type="entry name" value="Concanavalin A-like lectins/glucanases"/>
    <property type="match status" value="2"/>
</dbReference>
<proteinExistence type="predicted"/>
<keyword evidence="10" id="KW-1185">Reference proteome</keyword>
<evidence type="ECO:0000256" key="3">
    <source>
        <dbReference type="ARBA" id="ARBA00022786"/>
    </source>
</evidence>
<dbReference type="Proteomes" id="UP001165121">
    <property type="component" value="Unassembled WGS sequence"/>
</dbReference>
<evidence type="ECO:0000313" key="10">
    <source>
        <dbReference type="Proteomes" id="UP001165121"/>
    </source>
</evidence>
<dbReference type="CDD" id="cd11709">
    <property type="entry name" value="SPRY"/>
    <property type="match status" value="1"/>
</dbReference>
<evidence type="ECO:0000313" key="9">
    <source>
        <dbReference type="EMBL" id="GMF17808.1"/>
    </source>
</evidence>
<sequence length="3473" mass="385785">MGFKMFYPTADFTICFTPSLESYIIHLCKQDSVMTEIFKYLPSHGLLKYDNPHEEEYTKTAEGKDIFEIKTVMITLLRRSSAEAITNLNNETFNDFIHEPNCFLRLLHVLQTHYFSIVHQLASHTSNRLVSSPGTSSAFQHFVGSFLEYVDALMIESLAVLKRLHKASRQHEEIITWRLNGSFFHILLPSALECLSILLETEQDDNHVDNILLVEQILPNLHVMLQMMDEVSWKMHSVGDGGNQTHDGCICAPSSHLNEANYENNWFSELGDACAVLCGKLSCELLYPSNVKLKKSAELGAFCTTVLAEGNFLAKGKTEISLTSELNATSISNILEWERLGVFEVEDELVDSNVDSTVSGLAAAISSAGFENHRFLVQFSDTIFLDETISFWDWVTTTVSHETKFTFNIQRLLTISVGVAAWHLGLADELRQVYELYNAKATLLHNGTDSFSPTSNIWKYFTALVCAVNNSAWLCTHSDSKAIANAAELSCLLLSLQPNPVLMGCMQHYIDIEPSTEHQSWCSMDDSFDKLFRFLTTMDAKQINHFFVVKNVHTALARTGICILHDLLRKLTTSSAKSGLLNEFVNVACDSNYQKSRRFISTSVTMNKGCNKLVDKAIENLFVRLARIISSNETSFELKKKALLAWAVPLGTSKESATNAVVLIAKAGIVSTLVELLLDEASVFETHAEMNANVQPECCVGTATDSDKSGSRKPVNELKGNPINTLLFDFTTDQIISALAWEALGAITWQLRKSEQFACHSSKLFLQLAGSSLQDRDLSTPRNASMSPRRRLTLPKKMVMSTVDEVFEQLIDGLYLMLKKVKGRFESIEDFSKEYEGILRSASQTSDSNEGCVKNRKYGAQVFMLGRPIQISLSSTHDAKIPINDQFGSSHVSMLGFTLSFWIYVEYSDVLVTKQSAGSTIDGNLSLSSQPQKSFVRLLALSSDQERNSGVDQAGSSLVVYVSDWYPDHILLGISLRWTESASENCSSIRIDEHLSRRHWIHMALSFDKDGPERLRVLVGGKRSTLNNGKGSLDSDTFDYSEFAKKAASWSVLTAGGTADIHARENNQGTGDPGASTSNLMRLSFLPNRFDHAGFSAILDDVMLTQGPIDDGMAIRLQNNGSVLFRLKQQHIVEKHCVQVLHILCLLAGGIEHDSSQASLTQTSFSDRWIILFYHMLESTCRGHDLAQVCFCYLLQNILPQVPPFPEFDIKSLGENLFCIRSSNVESTNVEEIFKTFNEKNHFSSTSAVRHIEAVHRLMQQRGMFHRPHQNKCLPFSSSSSTANPTETQSLRANISMRFAAAVDLFQKLWSTASWKARMNEFNEISCKAFLGSATLKEIVQSKDKSTVIFSDMHTLICTFAGYSEDTLNLHRTSTQDAIGFPSFLSSCQPSFSSILYLENDSIDHATSIQNVTIAMLKEETRQALYLPSRKDLLAKYHNDVSVVDAIDRRISSIVHLRARILRVLLGALRSELYESIQTKVWHHFLLKNSIACEALLEVASSCTKECVVMMLGPDAKVAMKLRQLRLFSREVLRGGSHRRTVLSTVPITDLEILEWRIWEEMSTYPIGFDPWWQQKDDTNGKLVMEVVGGEVEMSDLKVTALEHFPTVKLSQANICANSGLWFFEVTVLTDGLMQIGYVDGDFTADPLQGQGVGDHTNSWAFDGFRCKKWSVSSYDYGEPWKADDVVGILLDTDRMEISYFLNGKFLGVAFSAIPIATNSRMCPAASLNVHQSAQFNFGSLNTESVCGDSLQASTTYGFKHSLALENKDHARLKPIVYAIQSHTSMKSGEMPNTGSHSIDEPKANAIESDWSSSSDSGSDDGDISLECLGGLPGRAGSLESETRDSRETGSTADISDDGNCQRRRDLVEGLTGLGFPLEWASRCATETRLPMDETGAVGWILEQMGKVGLDGVSTLPSVSASTDECPHQPTAFWSTQVINNSRDGTVAEAASISSGASPTDKINGGDTMLNSGKSDNQLPSIPVICPSASLPVKQMTTLAESNAFIEAENDDQYSHDVSREAFQVGTYIERQKLHDAFQLLWRTDTESASDETPALNSTRGIDGLLPLSMAVDTTLFIAYARQAFTSLLLLALHKKERHAVYATLKRLVSTKVSSCKLYRVLRIAIGLELAEATVELGLDATNCSLQLQKAIIALLQFEARTASEKAPELPPLINSLFQEILSQCERGLSLAKNKSNTKHVTDPMRTQPTAAWFAWVSGLVLSFVEAQTLETFTSDPKPGSATSEFYLHAFGTMGLVPNLISIACGSSSAWKYVAFRLISRILSVVKAHESNTLSLSQNEQKQTEAPSNVMSDLYDSAQFEKLVELFTLRLRREKFGRVFFSDLTNCLFTLLVRLTFSFGFIPKLNKTQLSAKSSMSLVVSHYSSCQATISWEYATSPGTSSTDLISDSTMDARSESNTKVLLLDVKRHCQNSGGYQLCPGVSLTKALPSKGAYTIRNLLPDTTYCIRVCPAQPMDETANTLTVEDIHVPQVTATDGAEIIVQTQPEPVFDLDNDSVGKNLLVFNRNMSAKNTVNKKWHSVRASVAFDEGIHQWQVRLDSCVSKNIFIGVCTAEASMENYIGSDTYGYGFLANKAIWHNKAKLHSYGEIFKQGDIIQVTLDCNAKTLAFSRNGEYLGIAASNMRAGFGRAGGSSSEVNCKWYPAFSMYNKDDKLTLIPPPAASVFISKDDRPQNASTFDIIEAMHDVLAYHNHVTGIKLDSLAIAKLYEKAYNDFEGWRQQKLIFREISLGQLIKIDKSLLATEKYGLMAGDAVFTSKGQCTVLGEYRHELWYEVDEGCSSSLFGASTTQLASWSLGACCDMLSSPDEYPIHRHPNYKRDLGSNSTTDCNVAVQQNLTSNSSEVEVFSFEAFVEAQERWNDGGIHAAELDAKLITNLDYIASSQGSSPLHLSFSDITTALLLEKIYEAHDIFGQREVRQIIARIGLLLYVNRCLYNTVRLAMPRNIHAMSLRTPIYSDSLRTPSDFREQPATAPNTECCQVSPVAALLNSSYWGLGDSSDFTFISAIAPRLLFASQKEKLVEEELRTTKTKSNVAESLNVTKDSDEAGVDNDLSRVKITYPLNVPTPFWEQSSRAKASPSFRLPAIHEKSIFLQLADQLAAQNASQWRQEFSQPFEAIPISQAFQVQIETTSLGAPNEPSNNTEFEKNSQQEPDGDDEEPLQQPSSKQTARYLQLFEKAIREIQSPCLPLFAPVESLQPRKVEGYCTGAFEDALHLALKLDINCELFSSSSLSHSGVHVSKLLLWYFSFGQCLGIAWRSNILLPLQYVSNDFWNELVTPTVDLNEQGNKNDSTVRVMAIRAIRDGLFSIIPSRCVALLRNNPSLRQRLSDLDVSYITRLEHHAIHPTPRQNRHDMFWRVVGAFTSLERRLLEQFINPERRNGPKATALGPNTPAVFVLEIADALADGRDHPDSCYPVVVQISPSSSRLHLPAYSSAQTLRQKLLLAMTNIPFM</sequence>
<organism evidence="9 10">
    <name type="scientific">Phytophthora fragariaefolia</name>
    <dbReference type="NCBI Taxonomy" id="1490495"/>
    <lineage>
        <taxon>Eukaryota</taxon>
        <taxon>Sar</taxon>
        <taxon>Stramenopiles</taxon>
        <taxon>Oomycota</taxon>
        <taxon>Peronosporomycetes</taxon>
        <taxon>Peronosporales</taxon>
        <taxon>Peronosporaceae</taxon>
        <taxon>Phytophthora</taxon>
    </lineage>
</organism>
<dbReference type="OrthoDB" id="195558at2759"/>
<dbReference type="GO" id="GO:0005737">
    <property type="term" value="C:cytoplasm"/>
    <property type="evidence" value="ECO:0007669"/>
    <property type="project" value="TreeGrafter"/>
</dbReference>
<feature type="domain" description="HECT" evidence="8">
    <location>
        <begin position="3376"/>
        <end position="3473"/>
    </location>
</feature>